<reference evidence="8 9" key="1">
    <citation type="submission" date="2019-04" db="EMBL/GenBank/DDBJ databases">
        <title>Microbes associate with the intestines of laboratory mice.</title>
        <authorList>
            <person name="Navarre W."/>
            <person name="Wong E."/>
            <person name="Huang K."/>
            <person name="Tropini C."/>
            <person name="Ng K."/>
            <person name="Yu B."/>
        </authorList>
    </citation>
    <scope>NUCLEOTIDE SEQUENCE [LARGE SCALE GENOMIC DNA]</scope>
    <source>
        <strain evidence="8 9">NM61_E11</strain>
    </source>
</reference>
<dbReference type="InterPro" id="IPR036291">
    <property type="entry name" value="NAD(P)-bd_dom_sf"/>
</dbReference>
<dbReference type="AlphaFoldDB" id="A0A4S2BU93"/>
<keyword evidence="4" id="KW-0520">NAD</keyword>
<dbReference type="Gene3D" id="3.40.50.720">
    <property type="entry name" value="NAD(P)-binding Rossmann-like Domain"/>
    <property type="match status" value="2"/>
</dbReference>
<gene>
    <name evidence="8" type="ORF">E5351_00980</name>
</gene>
<dbReference type="GO" id="GO:0051287">
    <property type="term" value="F:NAD binding"/>
    <property type="evidence" value="ECO:0007669"/>
    <property type="project" value="InterPro"/>
</dbReference>
<dbReference type="SUPFAM" id="SSF52283">
    <property type="entry name" value="Formate/glycerate dehydrogenase catalytic domain-like"/>
    <property type="match status" value="1"/>
</dbReference>
<dbReference type="PROSITE" id="PS00670">
    <property type="entry name" value="D_2_HYDROXYACID_DH_2"/>
    <property type="match status" value="1"/>
</dbReference>
<dbReference type="RefSeq" id="WP_004042708.1">
    <property type="nucleotide sequence ID" value="NZ_AQFR02000003.1"/>
</dbReference>
<dbReference type="PANTHER" id="PTHR42789">
    <property type="entry name" value="D-ISOMER SPECIFIC 2-HYDROXYACID DEHYDROGENASE FAMILY PROTEIN (AFU_ORTHOLOGUE AFUA_6G10090)"/>
    <property type="match status" value="1"/>
</dbReference>
<feature type="domain" description="D-isomer specific 2-hydroxyacid dehydrogenase catalytic" evidence="6">
    <location>
        <begin position="6"/>
        <end position="321"/>
    </location>
</feature>
<dbReference type="InterPro" id="IPR029752">
    <property type="entry name" value="D-isomer_DH_CS1"/>
</dbReference>
<evidence type="ECO:0000259" key="6">
    <source>
        <dbReference type="Pfam" id="PF00389"/>
    </source>
</evidence>
<evidence type="ECO:0000256" key="3">
    <source>
        <dbReference type="ARBA" id="ARBA00023002"/>
    </source>
</evidence>
<dbReference type="GO" id="GO:0016616">
    <property type="term" value="F:oxidoreductase activity, acting on the CH-OH group of donors, NAD or NADP as acceptor"/>
    <property type="evidence" value="ECO:0007669"/>
    <property type="project" value="InterPro"/>
</dbReference>
<comment type="caution">
    <text evidence="8">The sequence shown here is derived from an EMBL/GenBank/DDBJ whole genome shotgun (WGS) entry which is preliminary data.</text>
</comment>
<evidence type="ECO:0000256" key="1">
    <source>
        <dbReference type="ARBA" id="ARBA00005854"/>
    </source>
</evidence>
<dbReference type="FunFam" id="3.40.50.720:FF:000203">
    <property type="entry name" value="D-3-phosphoglycerate dehydrogenase (SerA)"/>
    <property type="match status" value="1"/>
</dbReference>
<evidence type="ECO:0000313" key="9">
    <source>
        <dbReference type="Proteomes" id="UP000309117"/>
    </source>
</evidence>
<dbReference type="SUPFAM" id="SSF51735">
    <property type="entry name" value="NAD(P)-binding Rossmann-fold domains"/>
    <property type="match status" value="1"/>
</dbReference>
<accession>A0A4S2BU93</accession>
<evidence type="ECO:0000256" key="5">
    <source>
        <dbReference type="RuleBase" id="RU003719"/>
    </source>
</evidence>
<dbReference type="Pfam" id="PF02826">
    <property type="entry name" value="2-Hacid_dh_C"/>
    <property type="match status" value="1"/>
</dbReference>
<dbReference type="InterPro" id="IPR006140">
    <property type="entry name" value="D-isomer_DH_NAD-bd"/>
</dbReference>
<dbReference type="EMBL" id="SRYV01000001">
    <property type="protein sequence ID" value="TGY17714.1"/>
    <property type="molecule type" value="Genomic_DNA"/>
</dbReference>
<comment type="similarity">
    <text evidence="1 5">Belongs to the D-isomer specific 2-hydroxyacid dehydrogenase family.</text>
</comment>
<name>A0A4S2BU93_9LACO</name>
<dbReference type="InterPro" id="IPR006139">
    <property type="entry name" value="D-isomer_2_OHA_DH_cat_dom"/>
</dbReference>
<feature type="domain" description="D-isomer specific 2-hydroxyacid dehydrogenase NAD-binding" evidence="7">
    <location>
        <begin position="111"/>
        <end position="289"/>
    </location>
</feature>
<evidence type="ECO:0000313" key="8">
    <source>
        <dbReference type="EMBL" id="TGY17714.1"/>
    </source>
</evidence>
<dbReference type="PROSITE" id="PS00065">
    <property type="entry name" value="D_2_HYDROXYACID_DH_1"/>
    <property type="match status" value="1"/>
</dbReference>
<dbReference type="PANTHER" id="PTHR42789:SF1">
    <property type="entry name" value="D-ISOMER SPECIFIC 2-HYDROXYACID DEHYDROGENASE FAMILY PROTEIN (AFU_ORTHOLOGUE AFUA_6G10090)"/>
    <property type="match status" value="1"/>
</dbReference>
<dbReference type="PROSITE" id="PS00671">
    <property type="entry name" value="D_2_HYDROXYACID_DH_3"/>
    <property type="match status" value="1"/>
</dbReference>
<dbReference type="InterPro" id="IPR029753">
    <property type="entry name" value="D-isomer_DH_CS"/>
</dbReference>
<keyword evidence="3 5" id="KW-0560">Oxidoreductase</keyword>
<keyword evidence="2" id="KW-0028">Amino-acid biosynthesis</keyword>
<sequence>MKKAKILILGEVNDDALAELKEKCEVIKGPEGHRIEDDRQWVIDHIADYDGVIVAKMWFDKEMLDHAKNLKIISTYGVGYDHVDVDYAKSKGIVVSNCPVSVRRPTAELALTLILACARRLHFYDHSIREGVFLDTGNYDNQGFNIEGKTLGIFGMGSIGQLVAQFAQALGMKIIYHNRHQLNEDIEKKLNAKYVDFDTLIKEADFLSLHAPLTNETEHIIDKDVFKKMKKNAFLINTARGALVNEADLLDALKHGDIEGAGLDVFEGEPYINPEFSKLDNTILTPHVGSATHVGRYNLTKEAADNIISFFVDQKAINKVN</sequence>
<dbReference type="Pfam" id="PF00389">
    <property type="entry name" value="2-Hacid_dh"/>
    <property type="match status" value="1"/>
</dbReference>
<organism evidence="8 9">
    <name type="scientific">Lactobacillus intestinalis</name>
    <dbReference type="NCBI Taxonomy" id="151781"/>
    <lineage>
        <taxon>Bacteria</taxon>
        <taxon>Bacillati</taxon>
        <taxon>Bacillota</taxon>
        <taxon>Bacilli</taxon>
        <taxon>Lactobacillales</taxon>
        <taxon>Lactobacillaceae</taxon>
        <taxon>Lactobacillus</taxon>
    </lineage>
</organism>
<evidence type="ECO:0000259" key="7">
    <source>
        <dbReference type="Pfam" id="PF02826"/>
    </source>
</evidence>
<evidence type="ECO:0000256" key="4">
    <source>
        <dbReference type="ARBA" id="ARBA00023027"/>
    </source>
</evidence>
<proteinExistence type="inferred from homology"/>
<dbReference type="Proteomes" id="UP000309117">
    <property type="component" value="Unassembled WGS sequence"/>
</dbReference>
<evidence type="ECO:0000256" key="2">
    <source>
        <dbReference type="ARBA" id="ARBA00022605"/>
    </source>
</evidence>
<protein>
    <submittedName>
        <fullName evidence="8">Dihydrofolate reductase</fullName>
    </submittedName>
</protein>
<dbReference type="GO" id="GO:0008652">
    <property type="term" value="P:amino acid biosynthetic process"/>
    <property type="evidence" value="ECO:0007669"/>
    <property type="project" value="UniProtKB-KW"/>
</dbReference>
<dbReference type="InterPro" id="IPR050857">
    <property type="entry name" value="D-2-hydroxyacid_DH"/>
</dbReference>